<dbReference type="EMBL" id="PGCK01000001">
    <property type="protein sequence ID" value="MCD1293521.1"/>
    <property type="molecule type" value="Genomic_DNA"/>
</dbReference>
<dbReference type="GO" id="GO:0043139">
    <property type="term" value="F:5'-3' DNA helicase activity"/>
    <property type="evidence" value="ECO:0007669"/>
    <property type="project" value="UniProtKB-EC"/>
</dbReference>
<dbReference type="GO" id="GO:0043138">
    <property type="term" value="F:3'-5' DNA helicase activity"/>
    <property type="evidence" value="ECO:0007669"/>
    <property type="project" value="UniProtKB-EC"/>
</dbReference>
<sequence>MKLFPQDQIIGVFRGFSEGGFEFHADLVLPYRADYQNMPMHGQFLLVQLGNDHEGVLGRITSISSEGRLASSAGEDFNIRAISAGRDIPDDIREQYLKYRINLRVLGVVRIIDDKLIFIASHRRLPHVGSKVAFLSEEILKEVAGHNIKGAELGFFALGEYIYSGTDSRLSILPWMQLKNPAIIPKFDINNIVSRRTFVFARAGFGKSNLNKLLFSNLYKETPTTKKRGRDKVPVGTIIFDPDGEYFWPDDKSRPGLCDVKELEDKIVIFTKRKAPSRFYQSFVASDIKIDIRRLRPAEVLAIALPPEKQEQQNIRKLKSLNDSEWQELVDEIFENGNGADAALIRRILKLEDTNEAEMVAARSNMTALVKMLHDPSSQMLDMILYSLKNGKICIVDLSQMRGSQGLVLSSLILQKIFEINQQEFTKAKPETIPTIAVVEEAQTVLGNSAGSSGEGPYISWVKEGRKYDLGMIMITQQPGSISGEILSQGDNWFVFHLLSGYDLQVLKKANAHFSDDILSSLLNEPIRGHGVYWSSSNDNQTYPIPIRVLSFENMYNVRDPDFCLDESITFTRTLKEKFNKAIPKTELSKDTQSSDNVDEDIEIENNGDGIKSSIDIMESYFLAAIDTLKADKELIDNIRKFGIPWKGIQVRIKDALPDIIENEERERLAFTRVSRALNEIFGEGKWDTERRPRKSGSGYTTWIIVKYGDE</sequence>
<dbReference type="Proteomes" id="UP001320159">
    <property type="component" value="Unassembled WGS sequence"/>
</dbReference>
<dbReference type="AlphaFoldDB" id="A0AAP2R9S0"/>
<dbReference type="Pfam" id="PF01935">
    <property type="entry name" value="DUF87"/>
    <property type="match status" value="1"/>
</dbReference>
<dbReference type="RefSeq" id="WP_230739434.1">
    <property type="nucleotide sequence ID" value="NZ_PGCK01000001.1"/>
</dbReference>
<comment type="catalytic activity">
    <reaction evidence="2">
        <text>Couples ATP hydrolysis with the unwinding of duplex DNA by translocating in the 3'-5' direction.</text>
        <dbReference type="EC" id="5.6.2.4"/>
    </reaction>
</comment>
<reference evidence="6 7" key="1">
    <citation type="submission" date="2017-11" db="EMBL/GenBank/DDBJ databases">
        <title>Isolation and Characterization of Family Methanocellaceae Species from Potential Methane Hydrate Area Offshore Southwestern Taiwan.</title>
        <authorList>
            <person name="Zhang W.-L."/>
            <person name="Chen W.-C."/>
            <person name="Lai M.-C."/>
            <person name="Chen S.-C."/>
        </authorList>
    </citation>
    <scope>NUCLEOTIDE SEQUENCE [LARGE SCALE GENOMIC DNA]</scope>
    <source>
        <strain evidence="6 7">CWC-04</strain>
    </source>
</reference>
<dbReference type="PANTHER" id="PTHR42957:SF1">
    <property type="entry name" value="HELICASE MJ1565-RELATED"/>
    <property type="match status" value="1"/>
</dbReference>
<evidence type="ECO:0000313" key="6">
    <source>
        <dbReference type="EMBL" id="MCD1293521.1"/>
    </source>
</evidence>
<dbReference type="InterPro" id="IPR008571">
    <property type="entry name" value="HerA-like"/>
</dbReference>
<name>A0AAP2R9S0_9EURY</name>
<organism evidence="6 7">
    <name type="scientific">Methanooceanicella nereidis</name>
    <dbReference type="NCBI Taxonomy" id="2052831"/>
    <lineage>
        <taxon>Archaea</taxon>
        <taxon>Methanobacteriati</taxon>
        <taxon>Methanobacteriota</taxon>
        <taxon>Stenosarchaea group</taxon>
        <taxon>Methanomicrobia</taxon>
        <taxon>Methanocellales</taxon>
        <taxon>Methanocellaceae</taxon>
        <taxon>Methanooceanicella</taxon>
    </lineage>
</organism>
<accession>A0AAP2R9S0</accession>
<comment type="catalytic activity">
    <reaction evidence="4">
        <text>ATP + H2O = ADP + phosphate + H(+)</text>
        <dbReference type="Rhea" id="RHEA:13065"/>
        <dbReference type="ChEBI" id="CHEBI:15377"/>
        <dbReference type="ChEBI" id="CHEBI:15378"/>
        <dbReference type="ChEBI" id="CHEBI:30616"/>
        <dbReference type="ChEBI" id="CHEBI:43474"/>
        <dbReference type="ChEBI" id="CHEBI:456216"/>
        <dbReference type="EC" id="5.6.2.4"/>
    </reaction>
</comment>
<dbReference type="SUPFAM" id="SSF52540">
    <property type="entry name" value="P-loop containing nucleoside triphosphate hydrolases"/>
    <property type="match status" value="1"/>
</dbReference>
<evidence type="ECO:0000313" key="7">
    <source>
        <dbReference type="Proteomes" id="UP001320159"/>
    </source>
</evidence>
<comment type="catalytic activity">
    <reaction evidence="3">
        <text>ATP + H2O = ADP + phosphate + H(+)</text>
        <dbReference type="Rhea" id="RHEA:13065"/>
        <dbReference type="ChEBI" id="CHEBI:15377"/>
        <dbReference type="ChEBI" id="CHEBI:15378"/>
        <dbReference type="ChEBI" id="CHEBI:30616"/>
        <dbReference type="ChEBI" id="CHEBI:43474"/>
        <dbReference type="ChEBI" id="CHEBI:456216"/>
        <dbReference type="EC" id="5.6.2.3"/>
    </reaction>
</comment>
<evidence type="ECO:0000256" key="2">
    <source>
        <dbReference type="ARBA" id="ARBA00034617"/>
    </source>
</evidence>
<dbReference type="PANTHER" id="PTHR42957">
    <property type="entry name" value="HELICASE MJ1565-RELATED"/>
    <property type="match status" value="1"/>
</dbReference>
<comment type="caution">
    <text evidence="6">The sequence shown here is derived from an EMBL/GenBank/DDBJ whole genome shotgun (WGS) entry which is preliminary data.</text>
</comment>
<gene>
    <name evidence="6" type="ORF">CUJ83_00735</name>
</gene>
<evidence type="ECO:0000259" key="5">
    <source>
        <dbReference type="Pfam" id="PF01935"/>
    </source>
</evidence>
<keyword evidence="7" id="KW-1185">Reference proteome</keyword>
<dbReference type="InterPro" id="IPR027417">
    <property type="entry name" value="P-loop_NTPase"/>
</dbReference>
<feature type="domain" description="Helicase HerA central" evidence="5">
    <location>
        <begin position="186"/>
        <end position="417"/>
    </location>
</feature>
<dbReference type="Gene3D" id="3.40.50.300">
    <property type="entry name" value="P-loop containing nucleotide triphosphate hydrolases"/>
    <property type="match status" value="2"/>
</dbReference>
<protein>
    <submittedName>
        <fullName evidence="6">ATPase</fullName>
    </submittedName>
</protein>
<evidence type="ECO:0000256" key="4">
    <source>
        <dbReference type="ARBA" id="ARBA00048988"/>
    </source>
</evidence>
<comment type="similarity">
    <text evidence="1">Belongs to the HerA family.</text>
</comment>
<dbReference type="InterPro" id="IPR002789">
    <property type="entry name" value="HerA_central"/>
</dbReference>
<evidence type="ECO:0000256" key="3">
    <source>
        <dbReference type="ARBA" id="ARBA00048954"/>
    </source>
</evidence>
<evidence type="ECO:0000256" key="1">
    <source>
        <dbReference type="ARBA" id="ARBA00007816"/>
    </source>
</evidence>
<proteinExistence type="inferred from homology"/>